<keyword evidence="1" id="KW-0175">Coiled coil</keyword>
<dbReference type="EMBL" id="HE650830">
    <property type="protein sequence ID" value="CCF60205.1"/>
    <property type="molecule type" value="Genomic_DNA"/>
</dbReference>
<proteinExistence type="predicted"/>
<evidence type="ECO:0000256" key="1">
    <source>
        <dbReference type="SAM" id="Coils"/>
    </source>
</evidence>
<dbReference type="STRING" id="1071382.H2B0Q5"/>
<dbReference type="OrthoDB" id="4036041at2759"/>
<dbReference type="Proteomes" id="UP000005220">
    <property type="component" value="Chromosome 10"/>
</dbReference>
<evidence type="ECO:0000313" key="2">
    <source>
        <dbReference type="EMBL" id="CCF60205.1"/>
    </source>
</evidence>
<dbReference type="RefSeq" id="XP_003959340.1">
    <property type="nucleotide sequence ID" value="XM_003959291.1"/>
</dbReference>
<feature type="coiled-coil region" evidence="1">
    <location>
        <begin position="50"/>
        <end position="77"/>
    </location>
</feature>
<dbReference type="eggNOG" id="ENOG502SFRX">
    <property type="taxonomic scope" value="Eukaryota"/>
</dbReference>
<protein>
    <submittedName>
        <fullName evidence="2">Uncharacterized protein</fullName>
    </submittedName>
</protein>
<evidence type="ECO:0000313" key="3">
    <source>
        <dbReference type="Proteomes" id="UP000005220"/>
    </source>
</evidence>
<reference evidence="2 3" key="1">
    <citation type="journal article" date="2011" name="Proc. Natl. Acad. Sci. U.S.A.">
        <title>Evolutionary erosion of yeast sex chromosomes by mating-type switching accidents.</title>
        <authorList>
            <person name="Gordon J.L."/>
            <person name="Armisen D."/>
            <person name="Proux-Wera E."/>
            <person name="Oheigeartaigh S.S."/>
            <person name="Byrne K.P."/>
            <person name="Wolfe K.H."/>
        </authorList>
    </citation>
    <scope>NUCLEOTIDE SEQUENCE [LARGE SCALE GENOMIC DNA]</scope>
    <source>
        <strain evidence="3">ATCC 22294 / BCRC 22015 / CBS 2517 / CECT 1963 / NBRC 1671 / NRRL Y-8276</strain>
    </source>
</reference>
<dbReference type="InParanoid" id="H2B0Q5"/>
<dbReference type="FunCoup" id="H2B0Q5">
    <property type="interactions" value="81"/>
</dbReference>
<gene>
    <name evidence="2" type="primary">KAFR0J01380</name>
    <name evidence="2" type="ORF">KAFR_0J01380</name>
</gene>
<accession>H2B0Q5</accession>
<name>H2B0Q5_KAZAF</name>
<dbReference type="AlphaFoldDB" id="H2B0Q5"/>
<keyword evidence="3" id="KW-1185">Reference proteome</keyword>
<dbReference type="GO" id="GO:0000776">
    <property type="term" value="C:kinetochore"/>
    <property type="evidence" value="ECO:0007669"/>
    <property type="project" value="EnsemblFungi"/>
</dbReference>
<organism evidence="2 3">
    <name type="scientific">Kazachstania africana (strain ATCC 22294 / BCRC 22015 / CBS 2517 / CECT 1963 / NBRC 1671 / NRRL Y-8276)</name>
    <name type="common">Yeast</name>
    <name type="synonym">Kluyveromyces africanus</name>
    <dbReference type="NCBI Taxonomy" id="1071382"/>
    <lineage>
        <taxon>Eukaryota</taxon>
        <taxon>Fungi</taxon>
        <taxon>Dikarya</taxon>
        <taxon>Ascomycota</taxon>
        <taxon>Saccharomycotina</taxon>
        <taxon>Saccharomycetes</taxon>
        <taxon>Saccharomycetales</taxon>
        <taxon>Saccharomycetaceae</taxon>
        <taxon>Kazachstania</taxon>
    </lineage>
</organism>
<dbReference type="GeneID" id="13883855"/>
<dbReference type="KEGG" id="kaf:KAFR_0J01380"/>
<dbReference type="GO" id="GO:0007059">
    <property type="term" value="P:chromosome segregation"/>
    <property type="evidence" value="ECO:0007669"/>
    <property type="project" value="EnsemblFungi"/>
</dbReference>
<sequence length="160" mass="18683">MSSEKLISDYFSSFLVSKCLSFQEFQKLLEEKSELQANEDDLQKWYSIYQKRDQETLKELEANISLLMKKIRVAELQDLKNQQLSESYSLEEINDSLYRVSELLETRINVLNTNIDSQADKLTELNEILKDVNARNTHAASIRATIQRLNGFKKQLKDVD</sequence>
<dbReference type="HOGENOM" id="CLU_135200_0_0_1"/>